<dbReference type="Proteomes" id="UP000248987">
    <property type="component" value="Unassembled WGS sequence"/>
</dbReference>
<dbReference type="PANTHER" id="PTHR38463">
    <property type="entry name" value="STRESS RESPONSE PROTEIN YSNF"/>
    <property type="match status" value="1"/>
</dbReference>
<dbReference type="PANTHER" id="PTHR38463:SF1">
    <property type="entry name" value="STRESS RESPONSE PROTEIN YSNF"/>
    <property type="match status" value="1"/>
</dbReference>
<comment type="caution">
    <text evidence="2">The sequence shown here is derived from an EMBL/GenBank/DDBJ whole genome shotgun (WGS) entry which is preliminary data.</text>
</comment>
<feature type="domain" description="DUF2382" evidence="1">
    <location>
        <begin position="138"/>
        <end position="245"/>
    </location>
</feature>
<dbReference type="EMBL" id="QLLQ01000001">
    <property type="protein sequence ID" value="RAJ27712.1"/>
    <property type="molecule type" value="Genomic_DNA"/>
</dbReference>
<keyword evidence="3" id="KW-1185">Reference proteome</keyword>
<sequence length="251" mass="28935">MNYTIVGFFNKKDEAQEALRKLNNDGFDKNQVDLSPYKTQGDYKDTDYDYDEEENTSGFWDWLFGDDDDDRERHSRVGARTNVVTVYAADEKHAKAAASILDSCGALDVDDYDRKMKDTTRQNSRRNETGSHNDDTIDVVKEELNVGKRTVDTGGVRIKSRIVEKPVKEDIRLRDERVYVTRKPVNKDVSDKDAFQEKTIAMTEHAEKAVVEKNARVVEEIEVNKDVKQHEKTISDTVRETKVDVDKDFKK</sequence>
<dbReference type="AlphaFoldDB" id="A0A1A7R2G3"/>
<name>A0A1A7R2G3_9FLAO</name>
<dbReference type="RefSeq" id="WP_066432569.1">
    <property type="nucleotide sequence ID" value="NZ_LZRN01000010.1"/>
</dbReference>
<dbReference type="InterPro" id="IPR052967">
    <property type="entry name" value="Stress_Response_Assoc"/>
</dbReference>
<dbReference type="OrthoDB" id="1274046at2"/>
<evidence type="ECO:0000313" key="3">
    <source>
        <dbReference type="Proteomes" id="UP000248987"/>
    </source>
</evidence>
<dbReference type="InterPro" id="IPR019060">
    <property type="entry name" value="DUF2382"/>
</dbReference>
<gene>
    <name evidence="2" type="ORF">LX77_00286</name>
</gene>
<proteinExistence type="predicted"/>
<dbReference type="STRING" id="49280.A9996_06825"/>
<reference evidence="2 3" key="1">
    <citation type="submission" date="2018-06" db="EMBL/GenBank/DDBJ databases">
        <title>Genomic Encyclopedia of Archaeal and Bacterial Type Strains, Phase II (KMG-II): from individual species to whole genera.</title>
        <authorList>
            <person name="Goeker M."/>
        </authorList>
    </citation>
    <scope>NUCLEOTIDE SEQUENCE [LARGE SCALE GENOMIC DNA]</scope>
    <source>
        <strain evidence="2 3">DSM 12408</strain>
    </source>
</reference>
<organism evidence="2 3">
    <name type="scientific">Gelidibacter algens</name>
    <dbReference type="NCBI Taxonomy" id="49280"/>
    <lineage>
        <taxon>Bacteria</taxon>
        <taxon>Pseudomonadati</taxon>
        <taxon>Bacteroidota</taxon>
        <taxon>Flavobacteriia</taxon>
        <taxon>Flavobacteriales</taxon>
        <taxon>Flavobacteriaceae</taxon>
        <taxon>Gelidibacter</taxon>
    </lineage>
</organism>
<dbReference type="Pfam" id="PF09557">
    <property type="entry name" value="DUF2382"/>
    <property type="match status" value="1"/>
</dbReference>
<evidence type="ECO:0000259" key="1">
    <source>
        <dbReference type="Pfam" id="PF09557"/>
    </source>
</evidence>
<accession>A0A1A7R2G3</accession>
<evidence type="ECO:0000313" key="2">
    <source>
        <dbReference type="EMBL" id="RAJ27712.1"/>
    </source>
</evidence>
<protein>
    <submittedName>
        <fullName evidence="2">Uncharacterized protein (TIGR02271 family)</fullName>
    </submittedName>
</protein>